<proteinExistence type="predicted"/>
<name>A0AAW0PTX5_9GOBI</name>
<dbReference type="EMBL" id="JBBPFD010000002">
    <property type="protein sequence ID" value="KAK7938430.1"/>
    <property type="molecule type" value="Genomic_DNA"/>
</dbReference>
<comment type="caution">
    <text evidence="2">The sequence shown here is derived from an EMBL/GenBank/DDBJ whole genome shotgun (WGS) entry which is preliminary data.</text>
</comment>
<dbReference type="Proteomes" id="UP001460270">
    <property type="component" value="Unassembled WGS sequence"/>
</dbReference>
<evidence type="ECO:0000313" key="2">
    <source>
        <dbReference type="EMBL" id="KAK7938430.1"/>
    </source>
</evidence>
<gene>
    <name evidence="2" type="ORF">WMY93_001756</name>
</gene>
<accession>A0AAW0PTX5</accession>
<organism evidence="2 3">
    <name type="scientific">Mugilogobius chulae</name>
    <name type="common">yellowstripe goby</name>
    <dbReference type="NCBI Taxonomy" id="88201"/>
    <lineage>
        <taxon>Eukaryota</taxon>
        <taxon>Metazoa</taxon>
        <taxon>Chordata</taxon>
        <taxon>Craniata</taxon>
        <taxon>Vertebrata</taxon>
        <taxon>Euteleostomi</taxon>
        <taxon>Actinopterygii</taxon>
        <taxon>Neopterygii</taxon>
        <taxon>Teleostei</taxon>
        <taxon>Neoteleostei</taxon>
        <taxon>Acanthomorphata</taxon>
        <taxon>Gobiaria</taxon>
        <taxon>Gobiiformes</taxon>
        <taxon>Gobioidei</taxon>
        <taxon>Gobiidae</taxon>
        <taxon>Gobionellinae</taxon>
        <taxon>Mugilogobius</taxon>
    </lineage>
</organism>
<protein>
    <submittedName>
        <fullName evidence="2">Uncharacterized protein</fullName>
    </submittedName>
</protein>
<feature type="compositionally biased region" description="Basic and acidic residues" evidence="1">
    <location>
        <begin position="155"/>
        <end position="168"/>
    </location>
</feature>
<feature type="region of interest" description="Disordered" evidence="1">
    <location>
        <begin position="143"/>
        <end position="168"/>
    </location>
</feature>
<reference evidence="3" key="1">
    <citation type="submission" date="2024-04" db="EMBL/GenBank/DDBJ databases">
        <title>Salinicola lusitanus LLJ914,a marine bacterium isolated from the Okinawa Trough.</title>
        <authorList>
            <person name="Li J."/>
        </authorList>
    </citation>
    <scope>NUCLEOTIDE SEQUENCE [LARGE SCALE GENOMIC DNA]</scope>
</reference>
<feature type="region of interest" description="Disordered" evidence="1">
    <location>
        <begin position="61"/>
        <end position="80"/>
    </location>
</feature>
<evidence type="ECO:0000256" key="1">
    <source>
        <dbReference type="SAM" id="MobiDB-lite"/>
    </source>
</evidence>
<sequence>MRSVQSVLGERRLPPLCPRPDLRSAATFTLYLQLVWSALPKNPDASPVCPLQRPGPITRLSSAETRTDHPSVLCRDPDASPVCPLQRPGRITRLSSAETRTHHPSVLCRDPDASPSVLCRDRTDRPSVLCRDPDRSPVCPLQRPGRITRLSSAETRTDHPSVLCRDPD</sequence>
<evidence type="ECO:0000313" key="3">
    <source>
        <dbReference type="Proteomes" id="UP001460270"/>
    </source>
</evidence>
<keyword evidence="3" id="KW-1185">Reference proteome</keyword>
<dbReference type="AlphaFoldDB" id="A0AAW0PTX5"/>